<organism evidence="2 3">
    <name type="scientific">Paludibaculum fermentans</name>
    <dbReference type="NCBI Taxonomy" id="1473598"/>
    <lineage>
        <taxon>Bacteria</taxon>
        <taxon>Pseudomonadati</taxon>
        <taxon>Acidobacteriota</taxon>
        <taxon>Terriglobia</taxon>
        <taxon>Bryobacterales</taxon>
        <taxon>Bryobacteraceae</taxon>
        <taxon>Paludibaculum</taxon>
    </lineage>
</organism>
<evidence type="ECO:0000256" key="1">
    <source>
        <dbReference type="SAM" id="Phobius"/>
    </source>
</evidence>
<dbReference type="AlphaFoldDB" id="A0A7S7NK07"/>
<keyword evidence="1" id="KW-0812">Transmembrane</keyword>
<feature type="transmembrane region" description="Helical" evidence="1">
    <location>
        <begin position="20"/>
        <end position="39"/>
    </location>
</feature>
<keyword evidence="3" id="KW-1185">Reference proteome</keyword>
<gene>
    <name evidence="2" type="ORF">IRI77_19585</name>
</gene>
<evidence type="ECO:0008006" key="4">
    <source>
        <dbReference type="Google" id="ProtNLM"/>
    </source>
</evidence>
<proteinExistence type="predicted"/>
<evidence type="ECO:0000313" key="2">
    <source>
        <dbReference type="EMBL" id="QOY85053.1"/>
    </source>
</evidence>
<protein>
    <recommendedName>
        <fullName evidence="4">Pilus assembly protein</fullName>
    </recommendedName>
</protein>
<dbReference type="KEGG" id="pfer:IRI77_19585"/>
<reference evidence="2 3" key="1">
    <citation type="submission" date="2020-10" db="EMBL/GenBank/DDBJ databases">
        <title>Complete genome sequence of Paludibaculum fermentans P105T, a facultatively anaerobic acidobacterium capable of dissimilatory Fe(III) reduction.</title>
        <authorList>
            <person name="Dedysh S.N."/>
            <person name="Beletsky A.V."/>
            <person name="Kulichevskaya I.S."/>
            <person name="Mardanov A.V."/>
            <person name="Ravin N.V."/>
        </authorList>
    </citation>
    <scope>NUCLEOTIDE SEQUENCE [LARGE SCALE GENOMIC DNA]</scope>
    <source>
        <strain evidence="2 3">P105</strain>
    </source>
</reference>
<dbReference type="Proteomes" id="UP000593892">
    <property type="component" value="Chromosome"/>
</dbReference>
<name>A0A7S7NK07_PALFE</name>
<dbReference type="EMBL" id="CP063849">
    <property type="protein sequence ID" value="QOY85053.1"/>
    <property type="molecule type" value="Genomic_DNA"/>
</dbReference>
<accession>A0A7S7NK07</accession>
<sequence length="205" mass="21780">MRLARQSKKKTQGGHSLVDFALVSMFLIPIMMATISVGFNTSRAIQVTTVTRDAANMYARWVDFSLASNQNLLVRLAAGLDMTATSGNGVIILSKVTYIASSDCTGAGLTTGQCTNMNQYVIINRIVVGNASFKTSAFGTPGSLAANGDVQGYLTDASARATNFGNVLTLTSGQFAFMAEGFFKGLSWSVPGSNVGNLISRRYIF</sequence>
<dbReference type="RefSeq" id="WP_194446723.1">
    <property type="nucleotide sequence ID" value="NZ_CP063849.1"/>
</dbReference>
<keyword evidence="1" id="KW-1133">Transmembrane helix</keyword>
<keyword evidence="1" id="KW-0472">Membrane</keyword>
<evidence type="ECO:0000313" key="3">
    <source>
        <dbReference type="Proteomes" id="UP000593892"/>
    </source>
</evidence>